<dbReference type="PANTHER" id="PTHR43546">
    <property type="entry name" value="UPF0173 METAL-DEPENDENT HYDROLASE MJ1163-RELATED"/>
    <property type="match status" value="1"/>
</dbReference>
<evidence type="ECO:0000313" key="5">
    <source>
        <dbReference type="Proteomes" id="UP000186559"/>
    </source>
</evidence>
<feature type="domain" description="Metallo-beta-lactamase" evidence="3">
    <location>
        <begin position="7"/>
        <end position="196"/>
    </location>
</feature>
<dbReference type="EMBL" id="CP014796">
    <property type="protein sequence ID" value="APX21514.1"/>
    <property type="molecule type" value="Genomic_DNA"/>
</dbReference>
<accession>A0A1U7D037</accession>
<dbReference type="SUPFAM" id="SSF56281">
    <property type="entry name" value="Metallo-hydrolase/oxidoreductase"/>
    <property type="match status" value="1"/>
</dbReference>
<dbReference type="PANTHER" id="PTHR43546:SF3">
    <property type="entry name" value="UPF0173 METAL-DEPENDENT HYDROLASE MJ1163"/>
    <property type="match status" value="1"/>
</dbReference>
<dbReference type="SMART" id="SM00849">
    <property type="entry name" value="Lactamase_B"/>
    <property type="match status" value="1"/>
</dbReference>
<evidence type="ECO:0000256" key="1">
    <source>
        <dbReference type="ARBA" id="ARBA00022801"/>
    </source>
</evidence>
<dbReference type="KEGG" id="tpro:Ga0080559_TMP718"/>
<dbReference type="InterPro" id="IPR036866">
    <property type="entry name" value="RibonucZ/Hydroxyglut_hydro"/>
</dbReference>
<reference evidence="4 5" key="1">
    <citation type="submission" date="2016-03" db="EMBL/GenBank/DDBJ databases">
        <title>Deep-sea bacteria in the southern Pacific.</title>
        <authorList>
            <person name="Tang K."/>
        </authorList>
    </citation>
    <scope>NUCLEOTIDE SEQUENCE [LARGE SCALE GENOMIC DNA]</scope>
    <source>
        <strain evidence="4 5">JLT2016</strain>
    </source>
</reference>
<gene>
    <name evidence="4" type="ORF">Ga0080559_TMP718</name>
</gene>
<dbReference type="AlphaFoldDB" id="A0A1U7D037"/>
<sequence length="230" mass="24954">MKIIWLGHGSFRIEIEDQVLLIDPWLEGNPLMPDDRADEALEGATEILITHGHFDHTNDIASISKKTGLAVSGMFELVGLLESQGATAGQAFNKGGTISFGNVSVSMVPASHSSSMMVDDRPQYAGMETGFIIRGEGKTIYFSSDTTIMADMAWIGEYYKPDIGMLSAGGYYTMDMEMAAWAAAKYFDFKTVIPMHYRTFPALAQSAETLAAGLPGVKVIEPEVLEPIGL</sequence>
<dbReference type="Pfam" id="PF12706">
    <property type="entry name" value="Lactamase_B_2"/>
    <property type="match status" value="1"/>
</dbReference>
<dbReference type="RefSeq" id="WP_076622143.1">
    <property type="nucleotide sequence ID" value="NZ_BMEW01000002.1"/>
</dbReference>
<dbReference type="Gene3D" id="3.60.15.10">
    <property type="entry name" value="Ribonuclease Z/Hydroxyacylglutathione hydrolase-like"/>
    <property type="match status" value="1"/>
</dbReference>
<dbReference type="STRING" id="1229727.Ga0080559_TMP718"/>
<dbReference type="OrthoDB" id="9789133at2"/>
<dbReference type="InterPro" id="IPR050114">
    <property type="entry name" value="UPF0173_UPF0282_UlaG_hydrolase"/>
</dbReference>
<keyword evidence="5" id="KW-1185">Reference proteome</keyword>
<dbReference type="NCBIfam" id="NF001911">
    <property type="entry name" value="PRK00685.1"/>
    <property type="match status" value="1"/>
</dbReference>
<name>A0A1U7D037_9RHOB</name>
<keyword evidence="1 2" id="KW-0378">Hydrolase</keyword>
<proteinExistence type="inferred from homology"/>
<evidence type="ECO:0000259" key="3">
    <source>
        <dbReference type="SMART" id="SM00849"/>
    </source>
</evidence>
<protein>
    <recommendedName>
        <fullName evidence="2">UPF0173 metal-dependent hydrolase Ga0080559_TMP718</fullName>
    </recommendedName>
</protein>
<dbReference type="GO" id="GO:0016787">
    <property type="term" value="F:hydrolase activity"/>
    <property type="evidence" value="ECO:0007669"/>
    <property type="project" value="UniProtKB-UniRule"/>
</dbReference>
<evidence type="ECO:0000313" key="4">
    <source>
        <dbReference type="EMBL" id="APX21514.1"/>
    </source>
</evidence>
<dbReference type="InterPro" id="IPR001279">
    <property type="entry name" value="Metallo-B-lactamas"/>
</dbReference>
<evidence type="ECO:0000256" key="2">
    <source>
        <dbReference type="HAMAP-Rule" id="MF_00457"/>
    </source>
</evidence>
<organism evidence="4 5">
    <name type="scientific">Salipiger profundus</name>
    <dbReference type="NCBI Taxonomy" id="1229727"/>
    <lineage>
        <taxon>Bacteria</taxon>
        <taxon>Pseudomonadati</taxon>
        <taxon>Pseudomonadota</taxon>
        <taxon>Alphaproteobacteria</taxon>
        <taxon>Rhodobacterales</taxon>
        <taxon>Roseobacteraceae</taxon>
        <taxon>Salipiger</taxon>
    </lineage>
</organism>
<dbReference type="Proteomes" id="UP000186559">
    <property type="component" value="Chromosome"/>
</dbReference>
<dbReference type="InterPro" id="IPR022877">
    <property type="entry name" value="UPF0173"/>
</dbReference>
<comment type="similarity">
    <text evidence="2">Belongs to the UPF0173 family.</text>
</comment>
<dbReference type="HAMAP" id="MF_00457">
    <property type="entry name" value="UPF0173"/>
    <property type="match status" value="1"/>
</dbReference>